<evidence type="ECO:0000256" key="13">
    <source>
        <dbReference type="ARBA" id="ARBA00022777"/>
    </source>
</evidence>
<dbReference type="RefSeq" id="WP_014215829.1">
    <property type="nucleotide sequence ID" value="NC_016605.1"/>
</dbReference>
<keyword evidence="12 19" id="KW-0547">Nucleotide-binding</keyword>
<evidence type="ECO:0000256" key="7">
    <source>
        <dbReference type="ARBA" id="ARBA00007490"/>
    </source>
</evidence>
<evidence type="ECO:0000256" key="4">
    <source>
        <dbReference type="ARBA" id="ARBA00003889"/>
    </source>
</evidence>
<dbReference type="Pfam" id="PF02283">
    <property type="entry name" value="CobU"/>
    <property type="match status" value="1"/>
</dbReference>
<dbReference type="EMBL" id="CP003137">
    <property type="protein sequence ID" value="AEV95635.1"/>
    <property type="molecule type" value="Genomic_DNA"/>
</dbReference>
<organism evidence="20 21">
    <name type="scientific">Pediococcus claussenii (strain ATCC BAA-344 / DSM 14800 / JCM 18046 / KCTC 3811 / LMG 21948 / P06)</name>
    <dbReference type="NCBI Taxonomy" id="701521"/>
    <lineage>
        <taxon>Bacteria</taxon>
        <taxon>Bacillati</taxon>
        <taxon>Bacillota</taxon>
        <taxon>Bacilli</taxon>
        <taxon>Lactobacillales</taxon>
        <taxon>Lactobacillaceae</taxon>
        <taxon>Pediococcus</taxon>
    </lineage>
</organism>
<keyword evidence="20" id="KW-0548">Nucleotidyltransferase</keyword>
<dbReference type="eggNOG" id="COG2087">
    <property type="taxonomic scope" value="Bacteria"/>
</dbReference>
<keyword evidence="15 19" id="KW-0342">GTP-binding</keyword>
<gene>
    <name evidence="20" type="primary">cobU</name>
    <name evidence="20" type="ordered locus">PECL_1411</name>
</gene>
<dbReference type="GO" id="GO:0005524">
    <property type="term" value="F:ATP binding"/>
    <property type="evidence" value="ECO:0007669"/>
    <property type="project" value="UniProtKB-KW"/>
</dbReference>
<dbReference type="CDD" id="cd00544">
    <property type="entry name" value="CobU"/>
    <property type="match status" value="1"/>
</dbReference>
<dbReference type="InterPro" id="IPR027417">
    <property type="entry name" value="P-loop_NTPase"/>
</dbReference>
<dbReference type="HOGENOM" id="CLU_094161_0_2_9"/>
<proteinExistence type="inferred from homology"/>
<evidence type="ECO:0000256" key="12">
    <source>
        <dbReference type="ARBA" id="ARBA00022741"/>
    </source>
</evidence>
<feature type="binding site" evidence="19">
    <location>
        <position position="82"/>
    </location>
    <ligand>
        <name>GTP</name>
        <dbReference type="ChEBI" id="CHEBI:37565"/>
    </ligand>
</feature>
<dbReference type="Gene3D" id="3.40.50.300">
    <property type="entry name" value="P-loop containing nucleotide triphosphate hydrolases"/>
    <property type="match status" value="1"/>
</dbReference>
<evidence type="ECO:0000313" key="21">
    <source>
        <dbReference type="Proteomes" id="UP000005444"/>
    </source>
</evidence>
<feature type="binding site" evidence="19">
    <location>
        <position position="62"/>
    </location>
    <ligand>
        <name>GTP</name>
        <dbReference type="ChEBI" id="CHEBI:37565"/>
    </ligand>
</feature>
<dbReference type="EC" id="2.7.7.62" evidence="9"/>
<feature type="binding site" evidence="19">
    <location>
        <begin position="8"/>
        <end position="15"/>
    </location>
    <ligand>
        <name>GTP</name>
        <dbReference type="ChEBI" id="CHEBI:37565"/>
    </ligand>
</feature>
<comment type="function">
    <text evidence="4">Catalyzes ATP-dependent phosphorylation of adenosylcobinamide and addition of GMP to adenosylcobinamide phosphate.</text>
</comment>
<evidence type="ECO:0000256" key="3">
    <source>
        <dbReference type="ARBA" id="ARBA00001522"/>
    </source>
</evidence>
<dbReference type="PANTHER" id="PTHR34848:SF1">
    <property type="entry name" value="BIFUNCTIONAL ADENOSYLCOBALAMIN BIOSYNTHESIS PROTEIN COBU"/>
    <property type="match status" value="1"/>
</dbReference>
<dbReference type="GO" id="GO:0005525">
    <property type="term" value="F:GTP binding"/>
    <property type="evidence" value="ECO:0007669"/>
    <property type="project" value="UniProtKB-KW"/>
</dbReference>
<evidence type="ECO:0000256" key="11">
    <source>
        <dbReference type="ARBA" id="ARBA00022679"/>
    </source>
</evidence>
<comment type="catalytic activity">
    <reaction evidence="1">
        <text>adenosylcob(III)inamide + ATP = adenosylcob(III)inamide phosphate + ADP + H(+)</text>
        <dbReference type="Rhea" id="RHEA:15769"/>
        <dbReference type="ChEBI" id="CHEBI:2480"/>
        <dbReference type="ChEBI" id="CHEBI:15378"/>
        <dbReference type="ChEBI" id="CHEBI:30616"/>
        <dbReference type="ChEBI" id="CHEBI:58502"/>
        <dbReference type="ChEBI" id="CHEBI:456216"/>
        <dbReference type="EC" id="2.7.1.156"/>
    </reaction>
</comment>
<keyword evidence="11" id="KW-0808">Transferase</keyword>
<evidence type="ECO:0000256" key="8">
    <source>
        <dbReference type="ARBA" id="ARBA00012016"/>
    </source>
</evidence>
<comment type="similarity">
    <text evidence="7">Belongs to the CobU/CobP family.</text>
</comment>
<dbReference type="SUPFAM" id="SSF52540">
    <property type="entry name" value="P-loop containing nucleoside triphosphate hydrolases"/>
    <property type="match status" value="1"/>
</dbReference>
<dbReference type="EC" id="2.7.1.156" evidence="8"/>
<feature type="binding site" evidence="19">
    <location>
        <begin position="32"/>
        <end position="34"/>
    </location>
    <ligand>
        <name>GTP</name>
        <dbReference type="ChEBI" id="CHEBI:37565"/>
    </ligand>
</feature>
<dbReference type="STRING" id="701521.PECL_1411"/>
<comment type="catalytic activity">
    <reaction evidence="3">
        <text>adenosylcob(III)inamide + GTP = adenosylcob(III)inamide phosphate + GDP + H(+)</text>
        <dbReference type="Rhea" id="RHEA:15765"/>
        <dbReference type="ChEBI" id="CHEBI:2480"/>
        <dbReference type="ChEBI" id="CHEBI:15378"/>
        <dbReference type="ChEBI" id="CHEBI:37565"/>
        <dbReference type="ChEBI" id="CHEBI:58189"/>
        <dbReference type="ChEBI" id="CHEBI:58502"/>
        <dbReference type="EC" id="2.7.1.156"/>
    </reaction>
</comment>
<dbReference type="AlphaFoldDB" id="G8PEM6"/>
<evidence type="ECO:0000256" key="9">
    <source>
        <dbReference type="ARBA" id="ARBA00012523"/>
    </source>
</evidence>
<dbReference type="GO" id="GO:0043752">
    <property type="term" value="F:adenosylcobinamide kinase activity"/>
    <property type="evidence" value="ECO:0007669"/>
    <property type="project" value="UniProtKB-EC"/>
</dbReference>
<comment type="pathway">
    <text evidence="6">Cofactor biosynthesis; adenosylcobalamin biosynthesis; adenosylcobalamin from cob(II)yrinate a,c-diamide: step 5/7.</text>
</comment>
<evidence type="ECO:0000256" key="6">
    <source>
        <dbReference type="ARBA" id="ARBA00005159"/>
    </source>
</evidence>
<evidence type="ECO:0000256" key="5">
    <source>
        <dbReference type="ARBA" id="ARBA00004692"/>
    </source>
</evidence>
<dbReference type="PATRIC" id="fig|701521.8.peg.1315"/>
<accession>G8PEM6</accession>
<dbReference type="UniPathway" id="UPA00148">
    <property type="reaction ID" value="UER00236"/>
</dbReference>
<evidence type="ECO:0000256" key="15">
    <source>
        <dbReference type="ARBA" id="ARBA00023134"/>
    </source>
</evidence>
<dbReference type="Proteomes" id="UP000005444">
    <property type="component" value="Chromosome"/>
</dbReference>
<keyword evidence="14" id="KW-0067">ATP-binding</keyword>
<evidence type="ECO:0000256" key="17">
    <source>
        <dbReference type="ARBA" id="ARBA00030571"/>
    </source>
</evidence>
<protein>
    <recommendedName>
        <fullName evidence="16">Adenosylcobinamide kinase</fullName>
        <ecNumber evidence="8">2.7.1.156</ecNumber>
        <ecNumber evidence="9">2.7.7.62</ecNumber>
    </recommendedName>
    <alternativeName>
        <fullName evidence="17">Adenosylcobinamide-phosphate guanylyltransferase</fullName>
    </alternativeName>
</protein>
<evidence type="ECO:0000256" key="18">
    <source>
        <dbReference type="PIRSR" id="PIRSR006135-1"/>
    </source>
</evidence>
<evidence type="ECO:0000256" key="10">
    <source>
        <dbReference type="ARBA" id="ARBA00022573"/>
    </source>
</evidence>
<evidence type="ECO:0000256" key="1">
    <source>
        <dbReference type="ARBA" id="ARBA00000312"/>
    </source>
</evidence>
<evidence type="ECO:0000256" key="19">
    <source>
        <dbReference type="PIRSR" id="PIRSR006135-2"/>
    </source>
</evidence>
<dbReference type="KEGG" id="pce:PECL_1411"/>
<dbReference type="GO" id="GO:0008820">
    <property type="term" value="F:cobinamide phosphate guanylyltransferase activity"/>
    <property type="evidence" value="ECO:0007669"/>
    <property type="project" value="UniProtKB-EC"/>
</dbReference>
<name>G8PEM6_PEDCP</name>
<evidence type="ECO:0000313" key="20">
    <source>
        <dbReference type="EMBL" id="AEV95635.1"/>
    </source>
</evidence>
<comment type="pathway">
    <text evidence="5">Cofactor biosynthesis; adenosylcobalamin biosynthesis; adenosylcobalamin from cob(II)yrinate a,c-diamide: step 6/7.</text>
</comment>
<keyword evidence="13 20" id="KW-0418">Kinase</keyword>
<dbReference type="PIRSF" id="PIRSF006135">
    <property type="entry name" value="CobU"/>
    <property type="match status" value="1"/>
</dbReference>
<evidence type="ECO:0000256" key="16">
    <source>
        <dbReference type="ARBA" id="ARBA00029570"/>
    </source>
</evidence>
<evidence type="ECO:0000256" key="14">
    <source>
        <dbReference type="ARBA" id="ARBA00022840"/>
    </source>
</evidence>
<feature type="active site" description="GMP-histidine intermediate" evidence="18">
    <location>
        <position position="50"/>
    </location>
</feature>
<reference evidence="20 21" key="1">
    <citation type="journal article" date="2012" name="J. Bacteriol.">
        <title>Complete Genome Sequence of the Beer Spoilage Organism Pediococcus claussenii ATCC BAA-344T.</title>
        <authorList>
            <person name="Pittet V."/>
            <person name="Abegunde T."/>
            <person name="Marfleet T."/>
            <person name="Haakensen M."/>
            <person name="Morrow K."/>
            <person name="Jayaprakash T."/>
            <person name="Schroeder K."/>
            <person name="Trost B."/>
            <person name="Byrns S."/>
            <person name="Bergsveinson J."/>
            <person name="Kusalik A."/>
            <person name="Ziola B."/>
        </authorList>
    </citation>
    <scope>NUCLEOTIDE SEQUENCE [LARGE SCALE GENOMIC DNA]</scope>
    <source>
        <strain evidence="20 21">ATCC BAA-344</strain>
    </source>
</reference>
<evidence type="ECO:0000256" key="2">
    <source>
        <dbReference type="ARBA" id="ARBA00000711"/>
    </source>
</evidence>
<dbReference type="InterPro" id="IPR003203">
    <property type="entry name" value="CobU/CobP"/>
</dbReference>
<dbReference type="NCBIfam" id="NF004469">
    <property type="entry name" value="PRK05800.1"/>
    <property type="match status" value="1"/>
</dbReference>
<sequence length="196" mass="22469">MNLTMVTGGSRSGKSEFAENMFNTEQPVCYVATSRTDFFDQEMEQRIKIHQKRRPDTWETKEEYKNLGQLIVDTPCSYFLIDDATNLTTNLFFDILARINKSNDLDDVFAESLSHTEVEQITKKIMIEWNRIFELTQNIDKKVVIVTNEVGLGIVPATKLTRILRDIYGSVNQLIAQKSETVWIVVSGLPLKIKEG</sequence>
<keyword evidence="10" id="KW-0169">Cobalamin biosynthesis</keyword>
<dbReference type="GO" id="GO:0009236">
    <property type="term" value="P:cobalamin biosynthetic process"/>
    <property type="evidence" value="ECO:0007669"/>
    <property type="project" value="UniProtKB-UniPathway"/>
</dbReference>
<keyword evidence="21" id="KW-1185">Reference proteome</keyword>
<comment type="catalytic activity">
    <reaction evidence="2">
        <text>adenosylcob(III)inamide phosphate + GTP + H(+) = adenosylcob(III)inamide-GDP + diphosphate</text>
        <dbReference type="Rhea" id="RHEA:22712"/>
        <dbReference type="ChEBI" id="CHEBI:15378"/>
        <dbReference type="ChEBI" id="CHEBI:33019"/>
        <dbReference type="ChEBI" id="CHEBI:37565"/>
        <dbReference type="ChEBI" id="CHEBI:58502"/>
        <dbReference type="ChEBI" id="CHEBI:60487"/>
        <dbReference type="EC" id="2.7.7.62"/>
    </reaction>
</comment>
<dbReference type="PANTHER" id="PTHR34848">
    <property type="match status" value="1"/>
</dbReference>